<dbReference type="AlphaFoldDB" id="A0A1M6SGI3"/>
<keyword evidence="3" id="KW-1185">Reference proteome</keyword>
<dbReference type="RefSeq" id="WP_073123013.1">
    <property type="nucleotide sequence ID" value="NZ_FRAA01000005.1"/>
</dbReference>
<dbReference type="Proteomes" id="UP000184474">
    <property type="component" value="Unassembled WGS sequence"/>
</dbReference>
<accession>A0A1M6SGI3</accession>
<protein>
    <submittedName>
        <fullName evidence="2">Por secretion system C-terminal sorting domain-containing protein</fullName>
    </submittedName>
</protein>
<proteinExistence type="predicted"/>
<reference evidence="3" key="1">
    <citation type="submission" date="2016-11" db="EMBL/GenBank/DDBJ databases">
        <authorList>
            <person name="Varghese N."/>
            <person name="Submissions S."/>
        </authorList>
    </citation>
    <scope>NUCLEOTIDE SEQUENCE [LARGE SCALE GENOMIC DNA]</scope>
    <source>
        <strain evidence="3">DSM 26134</strain>
    </source>
</reference>
<evidence type="ECO:0000313" key="2">
    <source>
        <dbReference type="EMBL" id="SHK43796.1"/>
    </source>
</evidence>
<dbReference type="InterPro" id="IPR026444">
    <property type="entry name" value="Secre_tail"/>
</dbReference>
<evidence type="ECO:0000259" key="1">
    <source>
        <dbReference type="Pfam" id="PF18962"/>
    </source>
</evidence>
<organism evidence="2 3">
    <name type="scientific">Reichenbachiella agariperforans</name>
    <dbReference type="NCBI Taxonomy" id="156994"/>
    <lineage>
        <taxon>Bacteria</taxon>
        <taxon>Pseudomonadati</taxon>
        <taxon>Bacteroidota</taxon>
        <taxon>Cytophagia</taxon>
        <taxon>Cytophagales</taxon>
        <taxon>Reichenbachiellaceae</taxon>
        <taxon>Reichenbachiella</taxon>
    </lineage>
</organism>
<dbReference type="STRING" id="156994.SAMN04488028_10511"/>
<gene>
    <name evidence="2" type="ORF">SAMN04488028_10511</name>
</gene>
<name>A0A1M6SGI3_REIAG</name>
<sequence>MQSKNIIVGLIGIAAFWLSPTLHAQITLKPIGHGGQSNAIPQARTHAAGDTLTLPFFDDFSTSWGTASSDLWLTKEDVLINATMAIVPPSINVATFDGVDQTGTPYSAETTGTITDVLESKPIDLSGLDEGDNVYLSFYWQQEGLGEIPQSDDSLIVRFYTNDEKWIVPTDGKIAGDPTLPSDNFQKASYHIDNPLLFHEGFKFKIESYGNPTGPYDTWHVDYILLDKERVIAGESIKDHAISTQPTSIFSRYSNIPFDQFYAYPDSIFKGSEFWLYSLFSGQNNPEFLLTITDTVNQNIIYNTPQSTTQLILNGVDDHKMYVTSSMTMADWLPSQNQDSLFLEAKLAYNSDDDLAYQNNDTTRFYFQIHETLAYDDGSAEFAAGINQSSGELAVSYTLSSIDTLTHVDIYFPQIYPQPDVATLSLRIYTALSGNVADTKGGVEIRVSLADSINRFSRFTLSTPIVLPAGEFFISLEQFTNDYVPYGWDKNTDNADKVYYKIGEEWFQNDRVNLAGSPMIRGIFADNDVIIMSSAQETTTSLLVYPNPAKDYIYIEGDIDEYQLIDLSGSVLRSGSHPQITTEGIKNGVYLIKTRSGNQTNTQKIIINR</sequence>
<dbReference type="Pfam" id="PF18962">
    <property type="entry name" value="Por_Secre_tail"/>
    <property type="match status" value="1"/>
</dbReference>
<dbReference type="NCBIfam" id="TIGR04183">
    <property type="entry name" value="Por_Secre_tail"/>
    <property type="match status" value="1"/>
</dbReference>
<feature type="domain" description="Secretion system C-terminal sorting" evidence="1">
    <location>
        <begin position="544"/>
        <end position="607"/>
    </location>
</feature>
<dbReference type="EMBL" id="FRAA01000005">
    <property type="protein sequence ID" value="SHK43796.1"/>
    <property type="molecule type" value="Genomic_DNA"/>
</dbReference>
<evidence type="ECO:0000313" key="3">
    <source>
        <dbReference type="Proteomes" id="UP000184474"/>
    </source>
</evidence>